<evidence type="ECO:0000313" key="2">
    <source>
        <dbReference type="EMBL" id="PWA96798.1"/>
    </source>
</evidence>
<dbReference type="OrthoDB" id="546812at2759"/>
<organism evidence="2 3">
    <name type="scientific">Artemisia annua</name>
    <name type="common">Sweet wormwood</name>
    <dbReference type="NCBI Taxonomy" id="35608"/>
    <lineage>
        <taxon>Eukaryota</taxon>
        <taxon>Viridiplantae</taxon>
        <taxon>Streptophyta</taxon>
        <taxon>Embryophyta</taxon>
        <taxon>Tracheophyta</taxon>
        <taxon>Spermatophyta</taxon>
        <taxon>Magnoliopsida</taxon>
        <taxon>eudicotyledons</taxon>
        <taxon>Gunneridae</taxon>
        <taxon>Pentapetalae</taxon>
        <taxon>asterids</taxon>
        <taxon>campanulids</taxon>
        <taxon>Asterales</taxon>
        <taxon>Asteraceae</taxon>
        <taxon>Asteroideae</taxon>
        <taxon>Anthemideae</taxon>
        <taxon>Artemisiinae</taxon>
        <taxon>Artemisia</taxon>
    </lineage>
</organism>
<comment type="caution">
    <text evidence="2">The sequence shown here is derived from an EMBL/GenBank/DDBJ whole genome shotgun (WGS) entry which is preliminary data.</text>
</comment>
<feature type="transmembrane region" description="Helical" evidence="1">
    <location>
        <begin position="56"/>
        <end position="76"/>
    </location>
</feature>
<dbReference type="EMBL" id="PKPP01000159">
    <property type="protein sequence ID" value="PWA96798.1"/>
    <property type="molecule type" value="Genomic_DNA"/>
</dbReference>
<name>A0A2U1QFP0_ARTAN</name>
<reference evidence="2 3" key="1">
    <citation type="journal article" date="2018" name="Mol. Plant">
        <title>The genome of Artemisia annua provides insight into the evolution of Asteraceae family and artemisinin biosynthesis.</title>
        <authorList>
            <person name="Shen Q."/>
            <person name="Zhang L."/>
            <person name="Liao Z."/>
            <person name="Wang S."/>
            <person name="Yan T."/>
            <person name="Shi P."/>
            <person name="Liu M."/>
            <person name="Fu X."/>
            <person name="Pan Q."/>
            <person name="Wang Y."/>
            <person name="Lv Z."/>
            <person name="Lu X."/>
            <person name="Zhang F."/>
            <person name="Jiang W."/>
            <person name="Ma Y."/>
            <person name="Chen M."/>
            <person name="Hao X."/>
            <person name="Li L."/>
            <person name="Tang Y."/>
            <person name="Lv G."/>
            <person name="Zhou Y."/>
            <person name="Sun X."/>
            <person name="Brodelius P.E."/>
            <person name="Rose J.K.C."/>
            <person name="Tang K."/>
        </authorList>
    </citation>
    <scope>NUCLEOTIDE SEQUENCE [LARGE SCALE GENOMIC DNA]</scope>
    <source>
        <strain evidence="3">cv. Huhao1</strain>
        <tissue evidence="2">Leaf</tissue>
    </source>
</reference>
<keyword evidence="3" id="KW-1185">Reference proteome</keyword>
<evidence type="ECO:0000313" key="3">
    <source>
        <dbReference type="Proteomes" id="UP000245207"/>
    </source>
</evidence>
<keyword evidence="1" id="KW-1133">Transmembrane helix</keyword>
<feature type="transmembrane region" description="Helical" evidence="1">
    <location>
        <begin position="83"/>
        <end position="103"/>
    </location>
</feature>
<keyword evidence="1" id="KW-0472">Membrane</keyword>
<gene>
    <name evidence="2" type="ORF">CTI12_AA035880</name>
</gene>
<dbReference type="Proteomes" id="UP000245207">
    <property type="component" value="Unassembled WGS sequence"/>
</dbReference>
<dbReference type="AlphaFoldDB" id="A0A2U1QFP0"/>
<evidence type="ECO:0000256" key="1">
    <source>
        <dbReference type="SAM" id="Phobius"/>
    </source>
</evidence>
<sequence>MMRNHQRRRVVSELPLRESYTKFVIATEIYDGLVMNNLLGLLTLLTTVYIKGLSWTYSDEVLAIMIPCAIVGIFAIKRDNYPLWASISAILLYPVSVCIHYVLANASLAK</sequence>
<feature type="transmembrane region" description="Helical" evidence="1">
    <location>
        <begin position="29"/>
        <end position="50"/>
    </location>
</feature>
<protein>
    <submittedName>
        <fullName evidence="2">Uncharacterized protein</fullName>
    </submittedName>
</protein>
<accession>A0A2U1QFP0</accession>
<dbReference type="STRING" id="35608.A0A2U1QFP0"/>
<proteinExistence type="predicted"/>
<keyword evidence="1" id="KW-0812">Transmembrane</keyword>